<dbReference type="KEGG" id="vg:14477413"/>
<keyword evidence="2" id="KW-1185">Reference proteome</keyword>
<proteinExistence type="predicted"/>
<sequence length="52" mass="5778">MIGDIPDDVVDYAIGWYQGVVGSSMGACVSGYWVVNHQETFWDERLGGRRGK</sequence>
<accession>L7TKN3</accession>
<name>L7TKN3_9CAUD</name>
<protein>
    <submittedName>
        <fullName evidence="1">Uncharacterized protein</fullName>
    </submittedName>
</protein>
<dbReference type="GeneID" id="14477413"/>
<gene>
    <name evidence="1" type="primary">172</name>
    <name evidence="1" type="ORF">HVTV1_172</name>
</gene>
<reference evidence="1 2" key="1">
    <citation type="journal article" date="2013" name="J. Virol.">
        <title>Insights into head-tailed viruses infecting extremely halophilic archaea.</title>
        <authorList>
            <person name="Pietila M.K."/>
            <person name="Laurinmaki P."/>
            <person name="Russell D.A."/>
            <person name="Ko C.C."/>
            <person name="Jacobs-Sera D."/>
            <person name="Butcher S.J."/>
            <person name="Bamford D.H."/>
            <person name="Hendrix R.W."/>
        </authorList>
    </citation>
    <scope>NUCLEOTIDE SEQUENCE [LARGE SCALE GENOMIC DNA]</scope>
</reference>
<organism evidence="1 2">
    <name type="scientific">Haloarcula vallismortis tailed virus 1</name>
    <dbReference type="NCBI Taxonomy" id="1262528"/>
    <lineage>
        <taxon>Viruses</taxon>
        <taxon>Duplodnaviria</taxon>
        <taxon>Heunggongvirae</taxon>
        <taxon>Uroviricota</taxon>
        <taxon>Caudoviricetes</taxon>
        <taxon>Thumleimavirales</taxon>
        <taxon>Druskaviridae</taxon>
        <taxon>Tredecimvirus</taxon>
        <taxon>Tredecimvirus thailandense</taxon>
        <taxon>Tredecimvirus HVTV1</taxon>
    </lineage>
</organism>
<dbReference type="Proteomes" id="UP000011137">
    <property type="component" value="Segment"/>
</dbReference>
<dbReference type="EMBL" id="KC117377">
    <property type="protein sequence ID" value="AGC34545.1"/>
    <property type="molecule type" value="Genomic_DNA"/>
</dbReference>
<evidence type="ECO:0000313" key="2">
    <source>
        <dbReference type="Proteomes" id="UP000011137"/>
    </source>
</evidence>
<evidence type="ECO:0000313" key="1">
    <source>
        <dbReference type="EMBL" id="AGC34545.1"/>
    </source>
</evidence>
<dbReference type="RefSeq" id="YP_007379077.1">
    <property type="nucleotide sequence ID" value="NC_020158.1"/>
</dbReference>